<dbReference type="EMBL" id="BIFS01000002">
    <property type="protein sequence ID" value="GCE22233.1"/>
    <property type="molecule type" value="Genomic_DNA"/>
</dbReference>
<name>A0A402AT64_9CHLR</name>
<comment type="caution">
    <text evidence="1">The sequence shown here is derived from an EMBL/GenBank/DDBJ whole genome shotgun (WGS) entry which is preliminary data.</text>
</comment>
<dbReference type="Proteomes" id="UP000287188">
    <property type="component" value="Unassembled WGS sequence"/>
</dbReference>
<gene>
    <name evidence="1" type="ORF">KDK_60330</name>
</gene>
<keyword evidence="2" id="KW-1185">Reference proteome</keyword>
<reference evidence="2" key="1">
    <citation type="submission" date="2018-12" db="EMBL/GenBank/DDBJ databases">
        <title>Tengunoibacter tsumagoiensis gen. nov., sp. nov., Dictyobacter kobayashii sp. nov., D. alpinus sp. nov., and D. joshuensis sp. nov. and description of Dictyobacteraceae fam. nov. within the order Ktedonobacterales isolated from Tengu-no-mugimeshi.</title>
        <authorList>
            <person name="Wang C.M."/>
            <person name="Zheng Y."/>
            <person name="Sakai Y."/>
            <person name="Toyoda A."/>
            <person name="Minakuchi Y."/>
            <person name="Abe K."/>
            <person name="Yokota A."/>
            <person name="Yabe S."/>
        </authorList>
    </citation>
    <scope>NUCLEOTIDE SEQUENCE [LARGE SCALE GENOMIC DNA]</scope>
    <source>
        <strain evidence="2">Uno11</strain>
    </source>
</reference>
<evidence type="ECO:0000313" key="2">
    <source>
        <dbReference type="Proteomes" id="UP000287188"/>
    </source>
</evidence>
<dbReference type="RefSeq" id="WP_281276429.1">
    <property type="nucleotide sequence ID" value="NZ_BIFS01000002.1"/>
</dbReference>
<proteinExistence type="predicted"/>
<protein>
    <submittedName>
        <fullName evidence="1">Uncharacterized protein</fullName>
    </submittedName>
</protein>
<evidence type="ECO:0000313" key="1">
    <source>
        <dbReference type="EMBL" id="GCE22233.1"/>
    </source>
</evidence>
<organism evidence="1 2">
    <name type="scientific">Dictyobacter kobayashii</name>
    <dbReference type="NCBI Taxonomy" id="2014872"/>
    <lineage>
        <taxon>Bacteria</taxon>
        <taxon>Bacillati</taxon>
        <taxon>Chloroflexota</taxon>
        <taxon>Ktedonobacteria</taxon>
        <taxon>Ktedonobacterales</taxon>
        <taxon>Dictyobacteraceae</taxon>
        <taxon>Dictyobacter</taxon>
    </lineage>
</organism>
<accession>A0A402AT64</accession>
<dbReference type="AlphaFoldDB" id="A0A402AT64"/>
<sequence>MKKKDPLTKTMVDDAVIVVALPDIAIRMAGITGSVATIEKTK</sequence>